<feature type="transmembrane region" description="Helical" evidence="1">
    <location>
        <begin position="53"/>
        <end position="76"/>
    </location>
</feature>
<keyword evidence="1" id="KW-1133">Transmembrane helix</keyword>
<dbReference type="EMBL" id="WNYA01000002">
    <property type="protein sequence ID" value="KAG8584994.1"/>
    <property type="molecule type" value="Genomic_DNA"/>
</dbReference>
<dbReference type="Proteomes" id="UP000824782">
    <property type="component" value="Unassembled WGS sequence"/>
</dbReference>
<organism evidence="2 3">
    <name type="scientific">Engystomops pustulosus</name>
    <name type="common">Tungara frog</name>
    <name type="synonym">Physalaemus pustulosus</name>
    <dbReference type="NCBI Taxonomy" id="76066"/>
    <lineage>
        <taxon>Eukaryota</taxon>
        <taxon>Metazoa</taxon>
        <taxon>Chordata</taxon>
        <taxon>Craniata</taxon>
        <taxon>Vertebrata</taxon>
        <taxon>Euteleostomi</taxon>
        <taxon>Amphibia</taxon>
        <taxon>Batrachia</taxon>
        <taxon>Anura</taxon>
        <taxon>Neobatrachia</taxon>
        <taxon>Hyloidea</taxon>
        <taxon>Leptodactylidae</taxon>
        <taxon>Leiuperinae</taxon>
        <taxon>Engystomops</taxon>
    </lineage>
</organism>
<protein>
    <submittedName>
        <fullName evidence="2">Uncharacterized protein</fullName>
    </submittedName>
</protein>
<keyword evidence="1" id="KW-0812">Transmembrane</keyword>
<keyword evidence="1" id="KW-0472">Membrane</keyword>
<dbReference type="AlphaFoldDB" id="A0AAV7CIX5"/>
<name>A0AAV7CIX5_ENGPU</name>
<accession>A0AAV7CIX5</accession>
<evidence type="ECO:0000313" key="3">
    <source>
        <dbReference type="Proteomes" id="UP000824782"/>
    </source>
</evidence>
<evidence type="ECO:0000256" key="1">
    <source>
        <dbReference type="SAM" id="Phobius"/>
    </source>
</evidence>
<gene>
    <name evidence="2" type="ORF">GDO81_004853</name>
</gene>
<proteinExistence type="predicted"/>
<reference evidence="2" key="1">
    <citation type="thesis" date="2020" institute="ProQuest LLC" country="789 East Eisenhower Parkway, Ann Arbor, MI, USA">
        <title>Comparative Genomics and Chromosome Evolution.</title>
        <authorList>
            <person name="Mudd A.B."/>
        </authorList>
    </citation>
    <scope>NUCLEOTIDE SEQUENCE</scope>
    <source>
        <strain evidence="2">237g6f4</strain>
        <tissue evidence="2">Blood</tissue>
    </source>
</reference>
<feature type="transmembrane region" description="Helical" evidence="1">
    <location>
        <begin position="23"/>
        <end position="41"/>
    </location>
</feature>
<keyword evidence="3" id="KW-1185">Reference proteome</keyword>
<sequence>MGNYPPFLSSVQKGFVSWEYSDFAPIGVALSALFSKLYLFLEQTTVYFKCPQFHPFLLFCIEVANLNTLFAVSPIAESFFKILNLMFKFHICGANTTSS</sequence>
<evidence type="ECO:0000313" key="2">
    <source>
        <dbReference type="EMBL" id="KAG8584994.1"/>
    </source>
</evidence>
<comment type="caution">
    <text evidence="2">The sequence shown here is derived from an EMBL/GenBank/DDBJ whole genome shotgun (WGS) entry which is preliminary data.</text>
</comment>